<keyword evidence="4 5" id="KW-0472">Membrane</keyword>
<evidence type="ECO:0000313" key="7">
    <source>
        <dbReference type="EMBL" id="CAH2252306.1"/>
    </source>
</evidence>
<feature type="transmembrane region" description="Helical" evidence="5">
    <location>
        <begin position="399"/>
        <end position="418"/>
    </location>
</feature>
<reference evidence="7" key="1">
    <citation type="submission" date="2022-03" db="EMBL/GenBank/DDBJ databases">
        <authorList>
            <person name="Lindestad O."/>
        </authorList>
    </citation>
    <scope>NUCLEOTIDE SEQUENCE</scope>
</reference>
<evidence type="ECO:0000259" key="6">
    <source>
        <dbReference type="PROSITE" id="PS50850"/>
    </source>
</evidence>
<comment type="subcellular location">
    <subcellularLocation>
        <location evidence="1">Membrane</location>
        <topology evidence="1">Multi-pass membrane protein</topology>
    </subcellularLocation>
</comment>
<feature type="transmembrane region" description="Helical" evidence="5">
    <location>
        <begin position="495"/>
        <end position="520"/>
    </location>
</feature>
<feature type="domain" description="Major facilitator superfamily (MFS) profile" evidence="6">
    <location>
        <begin position="89"/>
        <end position="567"/>
    </location>
</feature>
<feature type="transmembrane region" description="Helical" evidence="5">
    <location>
        <begin position="133"/>
        <end position="153"/>
    </location>
</feature>
<sequence>MSKEKVIDLDEILLEVGQFGRYQMKNFGLILIPIMFTAIYNSQYIFSAGNVPYRCKVPECEANPPRFETNGWGNWALPDGRGRCERYLPIGNTCAADSFHPTDTKLCSRWVYENHNTIVSTFDLACEEWKRTLVGTLHSAGIFLALPLTAYISDNFGRRVAFILTAIAPAAVGLGRSFSQDYITYVCLEFFEAVVGAGVYSSGFILALEMMGLNKRVLGGNIISCTFAVGQAVVALVAWAVPEWRTLTRILYVPSFLFVFYYFLIEESVRWLLSKGRKKEAATIIFKAATVNNRKLSPETIKLLTDDTPSTTDEAKTQATPEEKQESIVLQVLKSKVIVSRLFICSFWWITVTFIYYGLSINSVSLAGNSYVNYILTALVEIPGYCISVLTLDRFGRKTSIMTAFFVCGISLVCLPFIPEYLQWLQTCLNLLGKLCISMAFSSIYIYTSELYPTTIRHSLVAVCSMAGRIGQVIAPQTPLLRSSTIETSHVIPPTAAFTIALTMIGKLCISMVFASIYIYTLELFPTQARHSLMGFCSMVGRIGSTVAPLTPLLVCSVAKLSGKFSI</sequence>
<dbReference type="GO" id="GO:0016020">
    <property type="term" value="C:membrane"/>
    <property type="evidence" value="ECO:0007669"/>
    <property type="project" value="UniProtKB-SubCell"/>
</dbReference>
<proteinExistence type="predicted"/>
<dbReference type="OrthoDB" id="2261376at2759"/>
<dbReference type="AlphaFoldDB" id="A0A8S4S587"/>
<protein>
    <submittedName>
        <fullName evidence="7">Jg1996 protein</fullName>
    </submittedName>
</protein>
<dbReference type="InterPro" id="IPR005829">
    <property type="entry name" value="Sugar_transporter_CS"/>
</dbReference>
<gene>
    <name evidence="7" type="primary">jg1996</name>
    <name evidence="7" type="ORF">PAEG_LOCUS22397</name>
</gene>
<dbReference type="GO" id="GO:0022857">
    <property type="term" value="F:transmembrane transporter activity"/>
    <property type="evidence" value="ECO:0007669"/>
    <property type="project" value="InterPro"/>
</dbReference>
<feature type="transmembrane region" description="Helical" evidence="5">
    <location>
        <begin position="338"/>
        <end position="359"/>
    </location>
</feature>
<feature type="transmembrane region" description="Helical" evidence="5">
    <location>
        <begin position="371"/>
        <end position="392"/>
    </location>
</feature>
<dbReference type="SUPFAM" id="SSF103473">
    <property type="entry name" value="MFS general substrate transporter"/>
    <property type="match status" value="2"/>
</dbReference>
<dbReference type="InterPro" id="IPR011701">
    <property type="entry name" value="MFS"/>
</dbReference>
<feature type="transmembrane region" description="Helical" evidence="5">
    <location>
        <begin position="190"/>
        <end position="208"/>
    </location>
</feature>
<feature type="transmembrane region" description="Helical" evidence="5">
    <location>
        <begin position="247"/>
        <end position="265"/>
    </location>
</feature>
<evidence type="ECO:0000256" key="4">
    <source>
        <dbReference type="ARBA" id="ARBA00023136"/>
    </source>
</evidence>
<evidence type="ECO:0000256" key="5">
    <source>
        <dbReference type="SAM" id="Phobius"/>
    </source>
</evidence>
<dbReference type="Pfam" id="PF07690">
    <property type="entry name" value="MFS_1"/>
    <property type="match status" value="1"/>
</dbReference>
<evidence type="ECO:0000313" key="8">
    <source>
        <dbReference type="Proteomes" id="UP000838756"/>
    </source>
</evidence>
<keyword evidence="8" id="KW-1185">Reference proteome</keyword>
<dbReference type="PROSITE" id="PS50850">
    <property type="entry name" value="MFS"/>
    <property type="match status" value="1"/>
</dbReference>
<dbReference type="PROSITE" id="PS00216">
    <property type="entry name" value="SUGAR_TRANSPORT_1"/>
    <property type="match status" value="2"/>
</dbReference>
<organism evidence="7 8">
    <name type="scientific">Pararge aegeria aegeria</name>
    <dbReference type="NCBI Taxonomy" id="348720"/>
    <lineage>
        <taxon>Eukaryota</taxon>
        <taxon>Metazoa</taxon>
        <taxon>Ecdysozoa</taxon>
        <taxon>Arthropoda</taxon>
        <taxon>Hexapoda</taxon>
        <taxon>Insecta</taxon>
        <taxon>Pterygota</taxon>
        <taxon>Neoptera</taxon>
        <taxon>Endopterygota</taxon>
        <taxon>Lepidoptera</taxon>
        <taxon>Glossata</taxon>
        <taxon>Ditrysia</taxon>
        <taxon>Papilionoidea</taxon>
        <taxon>Nymphalidae</taxon>
        <taxon>Satyrinae</taxon>
        <taxon>Satyrini</taxon>
        <taxon>Parargina</taxon>
        <taxon>Pararge</taxon>
    </lineage>
</organism>
<feature type="transmembrane region" description="Helical" evidence="5">
    <location>
        <begin position="27"/>
        <end position="46"/>
    </location>
</feature>
<dbReference type="InterPro" id="IPR020846">
    <property type="entry name" value="MFS_dom"/>
</dbReference>
<dbReference type="Gene3D" id="1.20.1250.20">
    <property type="entry name" value="MFS general substrate transporter like domains"/>
    <property type="match status" value="2"/>
</dbReference>
<evidence type="ECO:0000256" key="1">
    <source>
        <dbReference type="ARBA" id="ARBA00004141"/>
    </source>
</evidence>
<dbReference type="EMBL" id="CAKXAJ010026033">
    <property type="protein sequence ID" value="CAH2252306.1"/>
    <property type="molecule type" value="Genomic_DNA"/>
</dbReference>
<feature type="transmembrane region" description="Helical" evidence="5">
    <location>
        <begin position="160"/>
        <end position="178"/>
    </location>
</feature>
<dbReference type="PANTHER" id="PTHR24064">
    <property type="entry name" value="SOLUTE CARRIER FAMILY 22 MEMBER"/>
    <property type="match status" value="1"/>
</dbReference>
<keyword evidence="3 5" id="KW-1133">Transmembrane helix</keyword>
<keyword evidence="2 5" id="KW-0812">Transmembrane</keyword>
<accession>A0A8S4S587</accession>
<feature type="transmembrane region" description="Helical" evidence="5">
    <location>
        <begin position="220"/>
        <end position="241"/>
    </location>
</feature>
<evidence type="ECO:0000256" key="2">
    <source>
        <dbReference type="ARBA" id="ARBA00022692"/>
    </source>
</evidence>
<name>A0A8S4S587_9NEOP</name>
<dbReference type="InterPro" id="IPR036259">
    <property type="entry name" value="MFS_trans_sf"/>
</dbReference>
<evidence type="ECO:0000256" key="3">
    <source>
        <dbReference type="ARBA" id="ARBA00022989"/>
    </source>
</evidence>
<comment type="caution">
    <text evidence="7">The sequence shown here is derived from an EMBL/GenBank/DDBJ whole genome shotgun (WGS) entry which is preliminary data.</text>
</comment>
<dbReference type="Proteomes" id="UP000838756">
    <property type="component" value="Unassembled WGS sequence"/>
</dbReference>